<reference evidence="2 3" key="1">
    <citation type="submission" date="2016-12" db="EMBL/GenBank/DDBJ databases">
        <title>Genome sequencing of Methylocaldum marinum.</title>
        <authorList>
            <person name="Takeuchi M."/>
            <person name="Kamagata Y."/>
            <person name="Hiraoka S."/>
            <person name="Oshima K."/>
            <person name="Hattori M."/>
            <person name="Iwasaki W."/>
        </authorList>
    </citation>
    <scope>NUCLEOTIDE SEQUENCE [LARGE SCALE GENOMIC DNA]</scope>
    <source>
        <strain evidence="2 3">S8</strain>
    </source>
</reference>
<dbReference type="RefSeq" id="WP_145986379.1">
    <property type="nucleotide sequence ID" value="NZ_AP017928.1"/>
</dbReference>
<proteinExistence type="predicted"/>
<protein>
    <submittedName>
        <fullName evidence="2">Uncharacterized protein</fullName>
    </submittedName>
</protein>
<dbReference type="EMBL" id="AP017928">
    <property type="protein sequence ID" value="BBA32345.1"/>
    <property type="molecule type" value="Genomic_DNA"/>
</dbReference>
<dbReference type="AlphaFoldDB" id="A0A286P3X3"/>
<evidence type="ECO:0000256" key="1">
    <source>
        <dbReference type="SAM" id="SignalP"/>
    </source>
</evidence>
<feature type="chain" id="PRO_5012515921" evidence="1">
    <location>
        <begin position="27"/>
        <end position="299"/>
    </location>
</feature>
<gene>
    <name evidence="2" type="ORF">sS8_0377</name>
</gene>
<accession>A0A286P3X3</accession>
<dbReference type="KEGG" id="mmai:sS8_0377"/>
<dbReference type="Proteomes" id="UP000266313">
    <property type="component" value="Chromosome"/>
</dbReference>
<evidence type="ECO:0000313" key="2">
    <source>
        <dbReference type="EMBL" id="BBA32345.1"/>
    </source>
</evidence>
<keyword evidence="1" id="KW-0732">Signal</keyword>
<feature type="signal peptide" evidence="1">
    <location>
        <begin position="1"/>
        <end position="26"/>
    </location>
</feature>
<sequence length="299" mass="30366">MKITASILAITSVLGGTLLMAPAVHAHATFNIAGYGDGTGGSTNGNDGLPGTDAGGVWTNGGVGYTGALPVHWYAGMHNAAAARTIETGAPDSSNSNSLQRQIANYNNNNDPGLPTNRMLRVGGLSWSDPDNGGQGWGHGLDFGLIHWSCGGGPQGCIDAGVSGFKITLEDDLADGGANVQLGFALYGGWDAGSGASRHDTFVTDPAPVDNPLGSDDLKLLGWGVASSVGETLSQVFNLDTTYDGEYTVIIGALGGVAGNYRLSVESVVQPVPIPAGIWLLGSALVGVFSIGRRASKPA</sequence>
<dbReference type="OrthoDB" id="5567186at2"/>
<organism evidence="2 3">
    <name type="scientific">Methylocaldum marinum</name>
    <dbReference type="NCBI Taxonomy" id="1432792"/>
    <lineage>
        <taxon>Bacteria</taxon>
        <taxon>Pseudomonadati</taxon>
        <taxon>Pseudomonadota</taxon>
        <taxon>Gammaproteobacteria</taxon>
        <taxon>Methylococcales</taxon>
        <taxon>Methylococcaceae</taxon>
        <taxon>Methylocaldum</taxon>
    </lineage>
</organism>
<keyword evidence="3" id="KW-1185">Reference proteome</keyword>
<evidence type="ECO:0000313" key="3">
    <source>
        <dbReference type="Proteomes" id="UP000266313"/>
    </source>
</evidence>
<name>A0A286P3X3_9GAMM</name>